<dbReference type="Proteomes" id="UP000027002">
    <property type="component" value="Chromosome 3"/>
</dbReference>
<dbReference type="InterPro" id="IPR050613">
    <property type="entry name" value="Sec_Metabolite_Reg"/>
</dbReference>
<dbReference type="InterPro" id="IPR036864">
    <property type="entry name" value="Zn2-C6_fun-type_DNA-bd_sf"/>
</dbReference>
<keyword evidence="2" id="KW-0479">Metal-binding</keyword>
<evidence type="ECO:0000256" key="3">
    <source>
        <dbReference type="ARBA" id="ARBA00023242"/>
    </source>
</evidence>
<dbReference type="GO" id="GO:0008270">
    <property type="term" value="F:zinc ion binding"/>
    <property type="evidence" value="ECO:0007669"/>
    <property type="project" value="InterPro"/>
</dbReference>
<evidence type="ECO:0000313" key="6">
    <source>
        <dbReference type="EMBL" id="QUC20035.1"/>
    </source>
</evidence>
<dbReference type="GO" id="GO:0005634">
    <property type="term" value="C:nucleus"/>
    <property type="evidence" value="ECO:0007669"/>
    <property type="project" value="UniProtKB-SubCell"/>
</dbReference>
<dbReference type="SMART" id="SM00906">
    <property type="entry name" value="Fungal_trans"/>
    <property type="match status" value="1"/>
</dbReference>
<proteinExistence type="predicted"/>
<evidence type="ECO:0000313" key="7">
    <source>
        <dbReference type="Proteomes" id="UP000027002"/>
    </source>
</evidence>
<dbReference type="GO" id="GO:0003677">
    <property type="term" value="F:DNA binding"/>
    <property type="evidence" value="ECO:0007669"/>
    <property type="project" value="InterPro"/>
</dbReference>
<dbReference type="EMBL" id="CP072755">
    <property type="protein sequence ID" value="QUC20035.1"/>
    <property type="molecule type" value="Genomic_DNA"/>
</dbReference>
<dbReference type="Pfam" id="PF04082">
    <property type="entry name" value="Fungal_trans"/>
    <property type="match status" value="1"/>
</dbReference>
<evidence type="ECO:0000256" key="2">
    <source>
        <dbReference type="ARBA" id="ARBA00022723"/>
    </source>
</evidence>
<feature type="domain" description="Zn(2)-C6 fungal-type" evidence="5">
    <location>
        <begin position="19"/>
        <end position="47"/>
    </location>
</feature>
<dbReference type="Gene3D" id="4.10.240.10">
    <property type="entry name" value="Zn(2)-C6 fungal-type DNA-binding domain"/>
    <property type="match status" value="1"/>
</dbReference>
<dbReference type="GO" id="GO:0006351">
    <property type="term" value="P:DNA-templated transcription"/>
    <property type="evidence" value="ECO:0007669"/>
    <property type="project" value="InterPro"/>
</dbReference>
<dbReference type="Pfam" id="PF00172">
    <property type="entry name" value="Zn_clus"/>
    <property type="match status" value="1"/>
</dbReference>
<dbReference type="AlphaFoldDB" id="A0A8E5HQY2"/>
<feature type="region of interest" description="Disordered" evidence="4">
    <location>
        <begin position="83"/>
        <end position="119"/>
    </location>
</feature>
<accession>A0A8E5HQY2</accession>
<comment type="subcellular location">
    <subcellularLocation>
        <location evidence="1">Nucleus</location>
    </subcellularLocation>
</comment>
<dbReference type="OrthoDB" id="2269373at2759"/>
<dbReference type="GO" id="GO:0000981">
    <property type="term" value="F:DNA-binding transcription factor activity, RNA polymerase II-specific"/>
    <property type="evidence" value="ECO:0007669"/>
    <property type="project" value="InterPro"/>
</dbReference>
<feature type="compositionally biased region" description="Polar residues" evidence="4">
    <location>
        <begin position="85"/>
        <end position="101"/>
    </location>
</feature>
<dbReference type="SMART" id="SM00066">
    <property type="entry name" value="GAL4"/>
    <property type="match status" value="1"/>
</dbReference>
<dbReference type="SUPFAM" id="SSF57701">
    <property type="entry name" value="Zn2/Cys6 DNA-binding domain"/>
    <property type="match status" value="1"/>
</dbReference>
<evidence type="ECO:0000256" key="4">
    <source>
        <dbReference type="SAM" id="MobiDB-lite"/>
    </source>
</evidence>
<sequence length="770" mass="87053">MSSSSTSPAAPQKHARILACVLCQHRKIKCDRNSPCSHCIKANVTCVPSTPAPARKRRRRPNQDLQDRLSRCEELLKQYADCSVPGQQPERQAVTPTSAEPTKSGIMSEPTRMANEKDKTYSHPRLRIVEDDGSVRFMDCYVLTTVYEELQAMRDIVETEDPGEYSIGGSEGPTPDNNSDLLFPGEVSTTNIEHLTPDPIHAFKLWQIFLDRVNPLLKVIHVPTVQPVVTEAATNMVHLPHHQQALVFSIYATACLSLAEAESVQLLGMPRESAIQKFLHGAKIALVRFNILKNYNMVALQALIHFSISTQDRYDGHGAWVLTGSILRIAQKMGYHHDGEKLGLDPYETEMRRRIWWQILQRDSKYSITSGISQCRYPFHWDTKPPQNINDADILPGSMQRVQPHDGPTEMVFMMAIVAFLKFRFQMEEDNLDLATALQGLILGQNPTSDKKSSDAMHQDVVTKFRKHLGHLDETLAVMERKYIDVNAGNVHKAAKGLRAFYLGKIDGIAEPVEEQAEHGTESLAPKDNVIRFILMLMEQRLGNYADMEACGFLWFVKSYFHLDIFTVLTGQLCQRPASNLADRGWAVVEQTYEYHSELLDMSQKEFSSQALLILRAWRAREQAFTHNGQHLETPPFIQRLRELLPSHESRLSVSTSTTASFSQQQNEAPQQAVPLFQGHQFPMAAQHNMLPHPFQQQQQQKQQEVAEIDPSLGGICDMSSRNWNLLGDWMDSQEQLSTSLFAYAGLPGTGTGLMGMDGNYMNTNRRRFQ</sequence>
<dbReference type="GeneID" id="66065054"/>
<name>A0A8E5HQY2_USTVR</name>
<evidence type="ECO:0000259" key="5">
    <source>
        <dbReference type="PROSITE" id="PS50048"/>
    </source>
</evidence>
<keyword evidence="7" id="KW-1185">Reference proteome</keyword>
<dbReference type="KEGG" id="uvi:66065054"/>
<dbReference type="PROSITE" id="PS50048">
    <property type="entry name" value="ZN2_CY6_FUNGAL_2"/>
    <property type="match status" value="1"/>
</dbReference>
<organism evidence="6 7">
    <name type="scientific">Ustilaginoidea virens</name>
    <name type="common">Rice false smut fungus</name>
    <name type="synonym">Villosiclava virens</name>
    <dbReference type="NCBI Taxonomy" id="1159556"/>
    <lineage>
        <taxon>Eukaryota</taxon>
        <taxon>Fungi</taxon>
        <taxon>Dikarya</taxon>
        <taxon>Ascomycota</taxon>
        <taxon>Pezizomycotina</taxon>
        <taxon>Sordariomycetes</taxon>
        <taxon>Hypocreomycetidae</taxon>
        <taxon>Hypocreales</taxon>
        <taxon>Clavicipitaceae</taxon>
        <taxon>Ustilaginoidea</taxon>
    </lineage>
</organism>
<dbReference type="CDD" id="cd12148">
    <property type="entry name" value="fungal_TF_MHR"/>
    <property type="match status" value="1"/>
</dbReference>
<dbReference type="PANTHER" id="PTHR31001">
    <property type="entry name" value="UNCHARACTERIZED TRANSCRIPTIONAL REGULATORY PROTEIN"/>
    <property type="match status" value="1"/>
</dbReference>
<keyword evidence="3" id="KW-0539">Nucleus</keyword>
<dbReference type="RefSeq" id="XP_042997708.1">
    <property type="nucleotide sequence ID" value="XM_043141774.1"/>
</dbReference>
<evidence type="ECO:0000256" key="1">
    <source>
        <dbReference type="ARBA" id="ARBA00004123"/>
    </source>
</evidence>
<dbReference type="InterPro" id="IPR001138">
    <property type="entry name" value="Zn2Cys6_DnaBD"/>
</dbReference>
<gene>
    <name evidence="6" type="ORF">UV8b_04276</name>
</gene>
<dbReference type="CDD" id="cd00067">
    <property type="entry name" value="GAL4"/>
    <property type="match status" value="1"/>
</dbReference>
<dbReference type="InterPro" id="IPR007219">
    <property type="entry name" value="XnlR_reg_dom"/>
</dbReference>
<protein>
    <recommendedName>
        <fullName evidence="5">Zn(2)-C6 fungal-type domain-containing protein</fullName>
    </recommendedName>
</protein>
<dbReference type="PANTHER" id="PTHR31001:SF85">
    <property type="entry name" value="ZN(II)2CYS6 TRANSCRIPTION FACTOR (EUROFUNG)"/>
    <property type="match status" value="1"/>
</dbReference>
<reference evidence="6" key="1">
    <citation type="submission" date="2020-03" db="EMBL/GenBank/DDBJ databases">
        <title>A mixture of massive structural variations and highly conserved coding sequences in Ustilaginoidea virens genome.</title>
        <authorList>
            <person name="Zhang K."/>
            <person name="Zhao Z."/>
            <person name="Zhang Z."/>
            <person name="Li Y."/>
            <person name="Hsiang T."/>
            <person name="Sun W."/>
        </authorList>
    </citation>
    <scope>NUCLEOTIDE SEQUENCE</scope>
    <source>
        <strain evidence="6">UV-8b</strain>
    </source>
</reference>